<dbReference type="GO" id="GO:0016020">
    <property type="term" value="C:membrane"/>
    <property type="evidence" value="ECO:0007669"/>
    <property type="project" value="InterPro"/>
</dbReference>
<organism evidence="5 6">
    <name type="scientific">Pseudoalteromonas tunicata D2</name>
    <dbReference type="NCBI Taxonomy" id="87626"/>
    <lineage>
        <taxon>Bacteria</taxon>
        <taxon>Pseudomonadati</taxon>
        <taxon>Pseudomonadota</taxon>
        <taxon>Gammaproteobacteria</taxon>
        <taxon>Alteromonadales</taxon>
        <taxon>Pseudoalteromonadaceae</taxon>
        <taxon>Pseudoalteromonas</taxon>
    </lineage>
</organism>
<dbReference type="RefSeq" id="WP_009836384.1">
    <property type="nucleotide sequence ID" value="NZ_AAOH01000001.1"/>
</dbReference>
<keyword evidence="3" id="KW-0106">Calcium</keyword>
<evidence type="ECO:0000256" key="2">
    <source>
        <dbReference type="ARBA" id="ARBA00022737"/>
    </source>
</evidence>
<dbReference type="SUPFAM" id="SSF141072">
    <property type="entry name" value="CalX-like"/>
    <property type="match status" value="2"/>
</dbReference>
<dbReference type="STRING" id="87626.PTD2_00901"/>
<dbReference type="NCBIfam" id="TIGR04312">
    <property type="entry name" value="choice_anch_B"/>
    <property type="match status" value="1"/>
</dbReference>
<dbReference type="AlphaFoldDB" id="A4C3F1"/>
<feature type="domain" description="Calx-beta" evidence="4">
    <location>
        <begin position="658"/>
        <end position="757"/>
    </location>
</feature>
<evidence type="ECO:0000259" key="4">
    <source>
        <dbReference type="SMART" id="SM00237"/>
    </source>
</evidence>
<dbReference type="EMBL" id="AAOH01000001">
    <property type="protein sequence ID" value="EAR30083.1"/>
    <property type="molecule type" value="Genomic_DNA"/>
</dbReference>
<evidence type="ECO:0000256" key="3">
    <source>
        <dbReference type="ARBA" id="ARBA00022837"/>
    </source>
</evidence>
<reference evidence="5 6" key="1">
    <citation type="submission" date="2006-02" db="EMBL/GenBank/DDBJ databases">
        <authorList>
            <person name="Moran M.A."/>
            <person name="Kjelleberg S."/>
            <person name="Egan S."/>
            <person name="Saunders N."/>
            <person name="Thomas T."/>
            <person name="Ferriera S."/>
            <person name="Johnson J."/>
            <person name="Kravitz S."/>
            <person name="Halpern A."/>
            <person name="Remington K."/>
            <person name="Beeson K."/>
            <person name="Tran B."/>
            <person name="Rogers Y.-H."/>
            <person name="Friedman R."/>
            <person name="Venter J.C."/>
        </authorList>
    </citation>
    <scope>NUCLEOTIDE SEQUENCE [LARGE SCALE GENOMIC DNA]</scope>
    <source>
        <strain evidence="5 6">D2</strain>
    </source>
</reference>
<name>A4C3F1_9GAMM</name>
<dbReference type="InterPro" id="IPR011043">
    <property type="entry name" value="Gal_Oxase/kelch_b-propeller"/>
</dbReference>
<accession>A4C3F1</accession>
<dbReference type="Pfam" id="PF22352">
    <property type="entry name" value="K319L-like_PKD"/>
    <property type="match status" value="1"/>
</dbReference>
<dbReference type="SMART" id="SM00237">
    <property type="entry name" value="Calx_beta"/>
    <property type="match status" value="2"/>
</dbReference>
<sequence length="917" mass="100288">MNQHSFLIPLGLSLLCSSQLVLAHAEHDKARYVAQSGKDAGKCDNPVRPCQSIHYAVQQANKGDKVLVASGHYAMSNESDLFYLQSQLVPVKGGFNKFDHFQVQSPDVNQTVLTGVPEVLRETLSDAGFKVMADTKGAYISADLTKRLANFEMLSQTQQNLSCNNGQAGNFACNKVDLVSHTPMATGVSGSDVWGHVDLNSGIEYAIMGYSNGTKVFSLANPENPVEVGHISGSRTSWRDIKVYQYFDTDFASYRAYAYVTSEGSDGIQIIDLNNLPQSVTLAKRDSSVGSAHNIYISNVDYTLNSKLTNAEPAVQIVGAKTFGGAFISYLLSDAKNITRVYTPAVSSRSNYTHDATSIQIEDERNQRDCINGSAFGCTLMVDFNENEVRFWDVTNPQKTQELSSIGYDDVAKEYQYVHSGWFSDDKQYVFVHDEWDENYGGLNTTVRVLNIEDLNTPTLAGMWQGPTKAIDHNGFVRGNRYYMSNYERGLTILDITDPTTPHEVGFFDSFPSSDNNAYHGAWGVYPYLPSGLILLSDINSGLYVLKEHTRDVAKGSLSFQSATIASARDTTLSIAVSRNKTDGTATKVGYETIPGSAQHNVDYQGVKGVLEWDGNDIADKTFNIAIMAANPNALKQSFFVRLFDPKNGATLGEHHYLRINLAGKLNSGKVSFSPSKNTIAENQGNYAATVIRTGGSEGELNINYKVVPTSASQQDIETIQGTLTWADGDISNKTIRFNIIDDTESEQNEIVEIQLSHDSDPSLIEQNTYQVTILDDENNQAPSVDAGPDFEESTNISFDYTGASVNDAENDLLTYSWKQLSGPTVTLTQVVDHVLNIKTGSEAGDCVIELTVTDERGASTRDSVTLKIVGAEVVTPPPPPPVVIPEEPKKSSSGGALSIFSLLAMFIGIRRIKKRV</sequence>
<dbReference type="PANTHER" id="PTHR38787:SF3">
    <property type="entry name" value="REGULATORY P DOMAIN-CONTAINING PROTEIN"/>
    <property type="match status" value="1"/>
</dbReference>
<keyword evidence="6" id="KW-1185">Reference proteome</keyword>
<dbReference type="GO" id="GO:0005576">
    <property type="term" value="C:extracellular region"/>
    <property type="evidence" value="ECO:0007669"/>
    <property type="project" value="TreeGrafter"/>
</dbReference>
<dbReference type="OrthoDB" id="9815940at2"/>
<dbReference type="Gene3D" id="2.60.40.2030">
    <property type="match status" value="2"/>
</dbReference>
<dbReference type="eggNOG" id="COG5276">
    <property type="taxonomic scope" value="Bacteria"/>
</dbReference>
<keyword evidence="2" id="KW-0677">Repeat</keyword>
<dbReference type="GO" id="GO:0007154">
    <property type="term" value="P:cell communication"/>
    <property type="evidence" value="ECO:0007669"/>
    <property type="project" value="InterPro"/>
</dbReference>
<dbReference type="SUPFAM" id="SSF50965">
    <property type="entry name" value="Galactose oxidase, central domain"/>
    <property type="match status" value="1"/>
</dbReference>
<feature type="domain" description="Calx-beta" evidence="4">
    <location>
        <begin position="545"/>
        <end position="644"/>
    </location>
</feature>
<evidence type="ECO:0000256" key="1">
    <source>
        <dbReference type="ARBA" id="ARBA00022729"/>
    </source>
</evidence>
<comment type="caution">
    <text evidence="5">The sequence shown here is derived from an EMBL/GenBank/DDBJ whole genome shotgun (WGS) entry which is preliminary data.</text>
</comment>
<gene>
    <name evidence="5" type="ORF">PTD2_00901</name>
</gene>
<evidence type="ECO:0000313" key="6">
    <source>
        <dbReference type="Proteomes" id="UP000006201"/>
    </source>
</evidence>
<dbReference type="InterPro" id="IPR003644">
    <property type="entry name" value="Calx_beta"/>
</dbReference>
<dbReference type="Gene3D" id="2.60.40.10">
    <property type="entry name" value="Immunoglobulins"/>
    <property type="match status" value="1"/>
</dbReference>
<dbReference type="InterPro" id="IPR038081">
    <property type="entry name" value="CalX-like_sf"/>
</dbReference>
<proteinExistence type="predicted"/>
<dbReference type="InterPro" id="IPR027589">
    <property type="entry name" value="Choice_anch_B"/>
</dbReference>
<dbReference type="Proteomes" id="UP000006201">
    <property type="component" value="Unassembled WGS sequence"/>
</dbReference>
<dbReference type="PANTHER" id="PTHR38787">
    <property type="entry name" value="REGULATORY P DOMAIN-CONTAINING PROTEIN"/>
    <property type="match status" value="1"/>
</dbReference>
<evidence type="ECO:0000313" key="5">
    <source>
        <dbReference type="EMBL" id="EAR30083.1"/>
    </source>
</evidence>
<keyword evidence="1" id="KW-0732">Signal</keyword>
<dbReference type="InterPro" id="IPR013783">
    <property type="entry name" value="Ig-like_fold"/>
</dbReference>
<dbReference type="HOGENOM" id="CLU_015154_0_0_6"/>
<protein>
    <recommendedName>
        <fullName evidence="4">Calx-beta domain-containing protein</fullName>
    </recommendedName>
</protein>
<dbReference type="Pfam" id="PF03160">
    <property type="entry name" value="Calx-beta"/>
    <property type="match status" value="2"/>
</dbReference>